<dbReference type="GO" id="GO:0031047">
    <property type="term" value="P:regulatory ncRNA-mediated gene silencing"/>
    <property type="evidence" value="ECO:0007669"/>
    <property type="project" value="InterPro"/>
</dbReference>
<accession>A0A835HQ92</accession>
<gene>
    <name evidence="3" type="ORF">IFM89_011678</name>
</gene>
<dbReference type="InterPro" id="IPR038588">
    <property type="entry name" value="XS_domain_sf"/>
</dbReference>
<evidence type="ECO:0000313" key="3">
    <source>
        <dbReference type="EMBL" id="KAF9604985.1"/>
    </source>
</evidence>
<dbReference type="Gene3D" id="3.30.70.2890">
    <property type="entry name" value="XS domain"/>
    <property type="match status" value="1"/>
</dbReference>
<keyword evidence="4" id="KW-1185">Reference proteome</keyword>
<dbReference type="PANTHER" id="PTHR46619:SF3">
    <property type="entry name" value="RNA RECOGNITION MOTIF XS DOMAIN PROTEIN"/>
    <property type="match status" value="1"/>
</dbReference>
<feature type="region of interest" description="Disordered" evidence="1">
    <location>
        <begin position="1"/>
        <end position="98"/>
    </location>
</feature>
<name>A0A835HQ92_9MAGN</name>
<feature type="compositionally biased region" description="Low complexity" evidence="1">
    <location>
        <begin position="83"/>
        <end position="98"/>
    </location>
</feature>
<evidence type="ECO:0000313" key="4">
    <source>
        <dbReference type="Proteomes" id="UP000631114"/>
    </source>
</evidence>
<organism evidence="3 4">
    <name type="scientific">Coptis chinensis</name>
    <dbReference type="NCBI Taxonomy" id="261450"/>
    <lineage>
        <taxon>Eukaryota</taxon>
        <taxon>Viridiplantae</taxon>
        <taxon>Streptophyta</taxon>
        <taxon>Embryophyta</taxon>
        <taxon>Tracheophyta</taxon>
        <taxon>Spermatophyta</taxon>
        <taxon>Magnoliopsida</taxon>
        <taxon>Ranunculales</taxon>
        <taxon>Ranunculaceae</taxon>
        <taxon>Coptidoideae</taxon>
        <taxon>Coptis</taxon>
    </lineage>
</organism>
<feature type="region of interest" description="Disordered" evidence="1">
    <location>
        <begin position="440"/>
        <end position="465"/>
    </location>
</feature>
<dbReference type="InterPro" id="IPR005380">
    <property type="entry name" value="XS_domain"/>
</dbReference>
<protein>
    <recommendedName>
        <fullName evidence="2">XS domain-containing protein</fullName>
    </recommendedName>
</protein>
<feature type="compositionally biased region" description="Low complexity" evidence="1">
    <location>
        <begin position="27"/>
        <end position="66"/>
    </location>
</feature>
<sequence length="506" mass="55944">MAGGGGGDPKGNNNPSSSHRKSRWESGTKNTSSSSTNNTNPDNNNNINTKQQPIISKPSNPNNNSNKKLDYHQHHQHHPSRPSPQNQQQPLLLPGPAAAAGPTYGLHMLDRRTIALADGSVRSYVALPLDYQDLLPPPPPPTRLTRPGENEYWSTFEGRHDASLKRKFSDGDERHDFARQRQQLLQYGNQNGLAAGTSSPFSRDIDDIRGGKHMRIGGGDYSLSSGHGMVTSAAAESSSTFKHHDVDPQALKKAFLRFVKLLNENVALRANYFENGKQGPLQCLACTRAPKDFQDMHGLIMHAFGSHSAELHVDHLGLHKALCVLMGWNYARVPDNSKAYQSLSTNEADSNKDDLILWPPLVIIHNTNTGRGKDGRMEGMGNKVMDNKLKDLGFGGGKAKSLYGKEGHLGITLVKFGADQSGLKEAVRLAEFLEKEYHGRKGWARAQTSQPGRDDENNPNLVKVDEKTREKQRILYGYLATASDLEKVDFETRKKTSIEIKRDLKP</sequence>
<proteinExistence type="predicted"/>
<feature type="domain" description="XS" evidence="2">
    <location>
        <begin position="353"/>
        <end position="486"/>
    </location>
</feature>
<comment type="caution">
    <text evidence="3">The sequence shown here is derived from an EMBL/GenBank/DDBJ whole genome shotgun (WGS) entry which is preliminary data.</text>
</comment>
<dbReference type="Proteomes" id="UP000631114">
    <property type="component" value="Unassembled WGS sequence"/>
</dbReference>
<dbReference type="AlphaFoldDB" id="A0A835HQ92"/>
<dbReference type="OrthoDB" id="1915348at2759"/>
<dbReference type="Pfam" id="PF03468">
    <property type="entry name" value="XS"/>
    <property type="match status" value="1"/>
</dbReference>
<dbReference type="PANTHER" id="PTHR46619">
    <property type="entry name" value="RNA RECOGNITION MOTIF XS DOMAIN PROTEIN-RELATED"/>
    <property type="match status" value="1"/>
</dbReference>
<evidence type="ECO:0000259" key="2">
    <source>
        <dbReference type="Pfam" id="PF03468"/>
    </source>
</evidence>
<evidence type="ECO:0000256" key="1">
    <source>
        <dbReference type="SAM" id="MobiDB-lite"/>
    </source>
</evidence>
<reference evidence="3 4" key="1">
    <citation type="submission" date="2020-10" db="EMBL/GenBank/DDBJ databases">
        <title>The Coptis chinensis genome and diversification of protoberbering-type alkaloids.</title>
        <authorList>
            <person name="Wang B."/>
            <person name="Shu S."/>
            <person name="Song C."/>
            <person name="Liu Y."/>
        </authorList>
    </citation>
    <scope>NUCLEOTIDE SEQUENCE [LARGE SCALE GENOMIC DNA]</scope>
    <source>
        <strain evidence="3">HL-2020</strain>
        <tissue evidence="3">Leaf</tissue>
    </source>
</reference>
<dbReference type="EMBL" id="JADFTS010000005">
    <property type="protein sequence ID" value="KAF9604985.1"/>
    <property type="molecule type" value="Genomic_DNA"/>
</dbReference>